<dbReference type="EMBL" id="MCFC01000001">
    <property type="protein sequence ID" value="ORY35767.1"/>
    <property type="molecule type" value="Genomic_DNA"/>
</dbReference>
<dbReference type="PANTHER" id="PTHR14209:SF19">
    <property type="entry name" value="ISOAMYL ACETATE-HYDROLYZING ESTERASE 1 HOMOLOG"/>
    <property type="match status" value="1"/>
</dbReference>
<dbReference type="Gene3D" id="3.40.50.1110">
    <property type="entry name" value="SGNH hydrolase"/>
    <property type="match status" value="1"/>
</dbReference>
<dbReference type="InterPro" id="IPR036514">
    <property type="entry name" value="SGNH_hydro_sf"/>
</dbReference>
<organism evidence="1 2">
    <name type="scientific">Naematelia encephala</name>
    <dbReference type="NCBI Taxonomy" id="71784"/>
    <lineage>
        <taxon>Eukaryota</taxon>
        <taxon>Fungi</taxon>
        <taxon>Dikarya</taxon>
        <taxon>Basidiomycota</taxon>
        <taxon>Agaricomycotina</taxon>
        <taxon>Tremellomycetes</taxon>
        <taxon>Tremellales</taxon>
        <taxon>Naemateliaceae</taxon>
        <taxon>Naematelia</taxon>
    </lineage>
</organism>
<gene>
    <name evidence="1" type="ORF">BCR39DRAFT_512031</name>
</gene>
<dbReference type="PANTHER" id="PTHR14209">
    <property type="entry name" value="ISOAMYL ACETATE-HYDROLYZING ESTERASE 1"/>
    <property type="match status" value="1"/>
</dbReference>
<dbReference type="SUPFAM" id="SSF52266">
    <property type="entry name" value="SGNH hydrolase"/>
    <property type="match status" value="1"/>
</dbReference>
<protein>
    <submittedName>
        <fullName evidence="1">Uncharacterized protein</fullName>
    </submittedName>
</protein>
<sequence length="193" mass="21852">MHVYKLSDGVIEKYSRRLDVINRGFGGYNSEWARPLFDKIFARKEDAAKVPVVRLVTIWFGTNDSVLPVKEQHVPLERFIDNINYFLTSLTSHDSPYAVADTPVSIILITPGPPLHSQMGYSQMAEPKPHFRTIERTGQFRDAVLQIGNDWKLKEKEQNLDPRGRGWKVETIDLWAALEKAGGGLGEGLAPFM</sequence>
<dbReference type="InterPro" id="IPR045136">
    <property type="entry name" value="Iah1-like"/>
</dbReference>
<proteinExistence type="predicted"/>
<dbReference type="InParanoid" id="A0A1Y2BME4"/>
<reference evidence="1 2" key="1">
    <citation type="submission" date="2016-07" db="EMBL/GenBank/DDBJ databases">
        <title>Pervasive Adenine N6-methylation of Active Genes in Fungi.</title>
        <authorList>
            <consortium name="DOE Joint Genome Institute"/>
            <person name="Mondo S.J."/>
            <person name="Dannebaum R.O."/>
            <person name="Kuo R.C."/>
            <person name="Labutti K."/>
            <person name="Haridas S."/>
            <person name="Kuo A."/>
            <person name="Salamov A."/>
            <person name="Ahrendt S.R."/>
            <person name="Lipzen A."/>
            <person name="Sullivan W."/>
            <person name="Andreopoulos W.B."/>
            <person name="Clum A."/>
            <person name="Lindquist E."/>
            <person name="Daum C."/>
            <person name="Ramamoorthy G.K."/>
            <person name="Gryganskyi A."/>
            <person name="Culley D."/>
            <person name="Magnuson J.K."/>
            <person name="James T.Y."/>
            <person name="O'Malley M.A."/>
            <person name="Stajich J.E."/>
            <person name="Spatafora J.W."/>
            <person name="Visel A."/>
            <person name="Grigoriev I.V."/>
        </authorList>
    </citation>
    <scope>NUCLEOTIDE SEQUENCE [LARGE SCALE GENOMIC DNA]</scope>
    <source>
        <strain evidence="1 2">68-887.2</strain>
    </source>
</reference>
<dbReference type="OrthoDB" id="671439at2759"/>
<keyword evidence="2" id="KW-1185">Reference proteome</keyword>
<dbReference type="STRING" id="71784.A0A1Y2BME4"/>
<dbReference type="AlphaFoldDB" id="A0A1Y2BME4"/>
<comment type="caution">
    <text evidence="1">The sequence shown here is derived from an EMBL/GenBank/DDBJ whole genome shotgun (WGS) entry which is preliminary data.</text>
</comment>
<accession>A0A1Y2BME4</accession>
<name>A0A1Y2BME4_9TREE</name>
<feature type="non-terminal residue" evidence="1">
    <location>
        <position position="193"/>
    </location>
</feature>
<evidence type="ECO:0000313" key="1">
    <source>
        <dbReference type="EMBL" id="ORY35767.1"/>
    </source>
</evidence>
<dbReference type="Proteomes" id="UP000193986">
    <property type="component" value="Unassembled WGS sequence"/>
</dbReference>
<evidence type="ECO:0000313" key="2">
    <source>
        <dbReference type="Proteomes" id="UP000193986"/>
    </source>
</evidence>